<dbReference type="GO" id="GO:0010629">
    <property type="term" value="P:negative regulation of gene expression"/>
    <property type="evidence" value="ECO:0007669"/>
    <property type="project" value="TreeGrafter"/>
</dbReference>
<evidence type="ECO:0000256" key="1">
    <source>
        <dbReference type="ARBA" id="ARBA00004123"/>
    </source>
</evidence>
<dbReference type="SUPFAM" id="SSF52949">
    <property type="entry name" value="Macro domain-like"/>
    <property type="match status" value="2"/>
</dbReference>
<dbReference type="GO" id="GO:0003714">
    <property type="term" value="F:transcription corepressor activity"/>
    <property type="evidence" value="ECO:0007669"/>
    <property type="project" value="TreeGrafter"/>
</dbReference>
<accession>A0A2C9M1G5</accession>
<keyword evidence="4" id="KW-0520">NAD</keyword>
<dbReference type="GO" id="GO:0003950">
    <property type="term" value="F:NAD+ poly-ADP-ribosyltransferase activity"/>
    <property type="evidence" value="ECO:0007669"/>
    <property type="project" value="TreeGrafter"/>
</dbReference>
<proteinExistence type="predicted"/>
<feature type="domain" description="Macro" evidence="6">
    <location>
        <begin position="1"/>
        <end position="83"/>
    </location>
</feature>
<organism evidence="7 8">
    <name type="scientific">Biomphalaria glabrata</name>
    <name type="common">Bloodfluke planorb</name>
    <name type="synonym">Freshwater snail</name>
    <dbReference type="NCBI Taxonomy" id="6526"/>
    <lineage>
        <taxon>Eukaryota</taxon>
        <taxon>Metazoa</taxon>
        <taxon>Spiralia</taxon>
        <taxon>Lophotrochozoa</taxon>
        <taxon>Mollusca</taxon>
        <taxon>Gastropoda</taxon>
        <taxon>Heterobranchia</taxon>
        <taxon>Euthyneura</taxon>
        <taxon>Panpulmonata</taxon>
        <taxon>Hygrophila</taxon>
        <taxon>Lymnaeoidea</taxon>
        <taxon>Planorbidae</taxon>
        <taxon>Biomphalaria</taxon>
    </lineage>
</organism>
<evidence type="ECO:0000256" key="4">
    <source>
        <dbReference type="ARBA" id="ARBA00023027"/>
    </source>
</evidence>
<dbReference type="VEuPathDB" id="VectorBase:BGLAX_037462"/>
<evidence type="ECO:0000313" key="7">
    <source>
        <dbReference type="EnsemblMetazoa" id="BGLB037442-PA"/>
    </source>
</evidence>
<reference evidence="7" key="1">
    <citation type="submission" date="2020-05" db="UniProtKB">
        <authorList>
            <consortium name="EnsemblMetazoa"/>
        </authorList>
    </citation>
    <scope>IDENTIFICATION</scope>
    <source>
        <strain evidence="7">BB02</strain>
    </source>
</reference>
<keyword evidence="5" id="KW-0539">Nucleus</keyword>
<dbReference type="InterPro" id="IPR052056">
    <property type="entry name" value="Mono-ARTD/PARP"/>
</dbReference>
<dbReference type="GO" id="GO:1990404">
    <property type="term" value="F:NAD+-protein mono-ADP-ribosyltransferase activity"/>
    <property type="evidence" value="ECO:0007669"/>
    <property type="project" value="TreeGrafter"/>
</dbReference>
<dbReference type="VEuPathDB" id="VectorBase:BGLB037442"/>
<evidence type="ECO:0000256" key="3">
    <source>
        <dbReference type="ARBA" id="ARBA00022679"/>
    </source>
</evidence>
<sequence>MQSLVGKILREAHRLNVATISIPALGTGQLGYSAEITAQATINAIKDFSSFHSYSKLKCIQLVVYPSDKDVLKVFRRIILPEDKASVGNSDIGQKEPSKIINFGKVQLVIEQGDITKESECETIVNSIKDNMDLSKSGKVCQTLSAVCGSRLQELCTRKS</sequence>
<evidence type="ECO:0000259" key="6">
    <source>
        <dbReference type="PROSITE" id="PS51154"/>
    </source>
</evidence>
<protein>
    <recommendedName>
        <fullName evidence="6">Macro domain-containing protein</fullName>
    </recommendedName>
</protein>
<dbReference type="InterPro" id="IPR002589">
    <property type="entry name" value="Macro_dom"/>
</dbReference>
<evidence type="ECO:0000256" key="2">
    <source>
        <dbReference type="ARBA" id="ARBA00022676"/>
    </source>
</evidence>
<dbReference type="Proteomes" id="UP000076420">
    <property type="component" value="Unassembled WGS sequence"/>
</dbReference>
<keyword evidence="2" id="KW-0328">Glycosyltransferase</keyword>
<dbReference type="GO" id="GO:0005634">
    <property type="term" value="C:nucleus"/>
    <property type="evidence" value="ECO:0007669"/>
    <property type="project" value="UniProtKB-SubCell"/>
</dbReference>
<evidence type="ECO:0000313" key="8">
    <source>
        <dbReference type="Proteomes" id="UP000076420"/>
    </source>
</evidence>
<dbReference type="STRING" id="6526.A0A2C9M1G5"/>
<dbReference type="PANTHER" id="PTHR14453">
    <property type="entry name" value="PARP/ZINC FINGER CCCH TYPE DOMAIN CONTAINING PROTEIN"/>
    <property type="match status" value="1"/>
</dbReference>
<comment type="subcellular location">
    <subcellularLocation>
        <location evidence="1">Nucleus</location>
    </subcellularLocation>
</comment>
<dbReference type="AlphaFoldDB" id="A0A2C9M1G5"/>
<dbReference type="InterPro" id="IPR043472">
    <property type="entry name" value="Macro_dom-like"/>
</dbReference>
<name>A0A2C9M1G5_BIOGL</name>
<dbReference type="GO" id="GO:0070212">
    <property type="term" value="P:protein poly-ADP-ribosylation"/>
    <property type="evidence" value="ECO:0007669"/>
    <property type="project" value="TreeGrafter"/>
</dbReference>
<dbReference type="PROSITE" id="PS51154">
    <property type="entry name" value="MACRO"/>
    <property type="match status" value="1"/>
</dbReference>
<dbReference type="GO" id="GO:0005737">
    <property type="term" value="C:cytoplasm"/>
    <property type="evidence" value="ECO:0007669"/>
    <property type="project" value="TreeGrafter"/>
</dbReference>
<dbReference type="EnsemblMetazoa" id="BGLB037442-RA">
    <property type="protein sequence ID" value="BGLB037442-PA"/>
    <property type="gene ID" value="BGLB037442"/>
</dbReference>
<dbReference type="PANTHER" id="PTHR14453:SF67">
    <property type="entry name" value="POLY [ADP-RIBOSE] POLYMERASE"/>
    <property type="match status" value="1"/>
</dbReference>
<dbReference type="KEGG" id="bgt:106074437"/>
<gene>
    <name evidence="7" type="primary">106074437</name>
</gene>
<keyword evidence="3" id="KW-0808">Transferase</keyword>
<dbReference type="Gene3D" id="3.40.220.10">
    <property type="entry name" value="Leucine Aminopeptidase, subunit E, domain 1"/>
    <property type="match status" value="2"/>
</dbReference>
<evidence type="ECO:0000256" key="5">
    <source>
        <dbReference type="ARBA" id="ARBA00023242"/>
    </source>
</evidence>